<proteinExistence type="predicted"/>
<evidence type="ECO:0000256" key="1">
    <source>
        <dbReference type="SAM" id="MobiDB-lite"/>
    </source>
</evidence>
<comment type="caution">
    <text evidence="2">The sequence shown here is derived from an EMBL/GenBank/DDBJ whole genome shotgun (WGS) entry which is preliminary data.</text>
</comment>
<name>A0ABN9Q8Z7_9DINO</name>
<protein>
    <submittedName>
        <fullName evidence="2">Uncharacterized protein</fullName>
    </submittedName>
</protein>
<accession>A0ABN9Q8Z7</accession>
<reference evidence="2" key="1">
    <citation type="submission" date="2023-10" db="EMBL/GenBank/DDBJ databases">
        <authorList>
            <person name="Chen Y."/>
            <person name="Shah S."/>
            <person name="Dougan E. K."/>
            <person name="Thang M."/>
            <person name="Chan C."/>
        </authorList>
    </citation>
    <scope>NUCLEOTIDE SEQUENCE [LARGE SCALE GENOMIC DNA]</scope>
</reference>
<keyword evidence="3" id="KW-1185">Reference proteome</keyword>
<feature type="compositionally biased region" description="Acidic residues" evidence="1">
    <location>
        <begin position="32"/>
        <end position="44"/>
    </location>
</feature>
<feature type="compositionally biased region" description="Low complexity" evidence="1">
    <location>
        <begin position="120"/>
        <end position="132"/>
    </location>
</feature>
<feature type="region of interest" description="Disordered" evidence="1">
    <location>
        <begin position="24"/>
        <end position="54"/>
    </location>
</feature>
<gene>
    <name evidence="2" type="ORF">PCOR1329_LOCUS9849</name>
</gene>
<sequence>MTAQLIYLSARRLSVPQRLDGGAALQESIELSGDDDAESSDDEPDGKGEGSGLLRVGSLVAVPLAGGRRHGRVERICGGEQGAPAGGVTVRLLASGSSQATMREGLSAAGLRQLNEERSSSSPPCAARAGSRNPRASS</sequence>
<evidence type="ECO:0000313" key="2">
    <source>
        <dbReference type="EMBL" id="CAK0802295.1"/>
    </source>
</evidence>
<evidence type="ECO:0000313" key="3">
    <source>
        <dbReference type="Proteomes" id="UP001189429"/>
    </source>
</evidence>
<organism evidence="2 3">
    <name type="scientific">Prorocentrum cordatum</name>
    <dbReference type="NCBI Taxonomy" id="2364126"/>
    <lineage>
        <taxon>Eukaryota</taxon>
        <taxon>Sar</taxon>
        <taxon>Alveolata</taxon>
        <taxon>Dinophyceae</taxon>
        <taxon>Prorocentrales</taxon>
        <taxon>Prorocentraceae</taxon>
        <taxon>Prorocentrum</taxon>
    </lineage>
</organism>
<dbReference type="EMBL" id="CAUYUJ010002769">
    <property type="protein sequence ID" value="CAK0802295.1"/>
    <property type="molecule type" value="Genomic_DNA"/>
</dbReference>
<dbReference type="Proteomes" id="UP001189429">
    <property type="component" value="Unassembled WGS sequence"/>
</dbReference>
<feature type="region of interest" description="Disordered" evidence="1">
    <location>
        <begin position="105"/>
        <end position="138"/>
    </location>
</feature>